<evidence type="ECO:0000313" key="2">
    <source>
        <dbReference type="Proteomes" id="UP000181998"/>
    </source>
</evidence>
<gene>
    <name evidence="1" type="ORF">SAMN05421510_11014</name>
</gene>
<dbReference type="Proteomes" id="UP000181998">
    <property type="component" value="Unassembled WGS sequence"/>
</dbReference>
<evidence type="ECO:0000313" key="1">
    <source>
        <dbReference type="EMBL" id="SEQ60146.1"/>
    </source>
</evidence>
<organism evidence="1 2">
    <name type="scientific">Nitrosomonas ureae</name>
    <dbReference type="NCBI Taxonomy" id="44577"/>
    <lineage>
        <taxon>Bacteria</taxon>
        <taxon>Pseudomonadati</taxon>
        <taxon>Pseudomonadota</taxon>
        <taxon>Betaproteobacteria</taxon>
        <taxon>Nitrosomonadales</taxon>
        <taxon>Nitrosomonadaceae</taxon>
        <taxon>Nitrosomonas</taxon>
    </lineage>
</organism>
<dbReference type="AlphaFoldDB" id="A0A1H9HD60"/>
<accession>A0A1H9HD60</accession>
<proteinExistence type="predicted"/>
<protein>
    <submittedName>
        <fullName evidence="1">Uncharacterized protein</fullName>
    </submittedName>
</protein>
<sequence length="244" mass="28378">MLPHPTSLTYIIQNCTSNLNPPYIFNFLKKISRVCVLAATCRDGPELKAVNINTGQLHKIYDLFDYKFILKPASDYQKNELKHAIGETDSRLFPTLGSICMRKHFEFMRERFRQLTELEKNSFRAIFLLFSGFIYPFTLQRIKAILTDVLEHTIHNIDDPAIRTSLNILEANGFVIFTKDENFIVPDAAYITKPESGFYYPENRSLQKDYVKLAECFKKHKDADGLNKLAFSQYNNGRYRFCSD</sequence>
<reference evidence="1 2" key="1">
    <citation type="submission" date="2016-10" db="EMBL/GenBank/DDBJ databases">
        <authorList>
            <person name="de Groot N.N."/>
        </authorList>
    </citation>
    <scope>NUCLEOTIDE SEQUENCE [LARGE SCALE GENOMIC DNA]</scope>
    <source>
        <strain evidence="1 2">Nm9</strain>
    </source>
</reference>
<dbReference type="EMBL" id="FOFX01000101">
    <property type="protein sequence ID" value="SEQ60146.1"/>
    <property type="molecule type" value="Genomic_DNA"/>
</dbReference>
<name>A0A1H9HD60_9PROT</name>